<protein>
    <submittedName>
        <fullName evidence="9">Efflux RND transporter periplasmic adaptor subunit</fullName>
    </submittedName>
</protein>
<dbReference type="Pfam" id="PF25917">
    <property type="entry name" value="BSH_RND"/>
    <property type="match status" value="1"/>
</dbReference>
<comment type="subcellular location">
    <subcellularLocation>
        <location evidence="1">Cell envelope</location>
    </subcellularLocation>
</comment>
<evidence type="ECO:0000259" key="8">
    <source>
        <dbReference type="Pfam" id="PF25967"/>
    </source>
</evidence>
<keyword evidence="5" id="KW-1133">Transmembrane helix</keyword>
<feature type="domain" description="CusB-like beta-barrel" evidence="7">
    <location>
        <begin position="233"/>
        <end position="302"/>
    </location>
</feature>
<dbReference type="InterPro" id="IPR006143">
    <property type="entry name" value="RND_pump_MFP"/>
</dbReference>
<evidence type="ECO:0000256" key="5">
    <source>
        <dbReference type="SAM" id="Phobius"/>
    </source>
</evidence>
<reference evidence="9" key="1">
    <citation type="submission" date="2023-07" db="EMBL/GenBank/DDBJ databases">
        <authorList>
            <person name="Kim M.K."/>
        </authorList>
    </citation>
    <scope>NUCLEOTIDE SEQUENCE</scope>
    <source>
        <strain evidence="9">CA1-15</strain>
    </source>
</reference>
<feature type="domain" description="Multidrug resistance protein MdtA-like C-terminal permuted SH3" evidence="8">
    <location>
        <begin position="311"/>
        <end position="365"/>
    </location>
</feature>
<dbReference type="InterPro" id="IPR058625">
    <property type="entry name" value="MdtA-like_BSH"/>
</dbReference>
<accession>A0ABT9A057</accession>
<comment type="similarity">
    <text evidence="2">Belongs to the membrane fusion protein (MFP) (TC 8.A.1) family.</text>
</comment>
<keyword evidence="3" id="KW-0813">Transport</keyword>
<gene>
    <name evidence="9" type="ORF">Q5H94_12790</name>
</gene>
<comment type="caution">
    <text evidence="9">The sequence shown here is derived from an EMBL/GenBank/DDBJ whole genome shotgun (WGS) entry which is preliminary data.</text>
</comment>
<dbReference type="SUPFAM" id="SSF111369">
    <property type="entry name" value="HlyD-like secretion proteins"/>
    <property type="match status" value="1"/>
</dbReference>
<keyword evidence="10" id="KW-1185">Reference proteome</keyword>
<evidence type="ECO:0000259" key="7">
    <source>
        <dbReference type="Pfam" id="PF25954"/>
    </source>
</evidence>
<dbReference type="InterPro" id="IPR058627">
    <property type="entry name" value="MdtA-like_C"/>
</dbReference>
<dbReference type="PANTHER" id="PTHR30469:SF37">
    <property type="entry name" value="RAGD PROTEIN"/>
    <property type="match status" value="1"/>
</dbReference>
<evidence type="ECO:0000256" key="3">
    <source>
        <dbReference type="ARBA" id="ARBA00022448"/>
    </source>
</evidence>
<dbReference type="Gene3D" id="2.40.50.100">
    <property type="match status" value="1"/>
</dbReference>
<dbReference type="PANTHER" id="PTHR30469">
    <property type="entry name" value="MULTIDRUG RESISTANCE PROTEIN MDTA"/>
    <property type="match status" value="1"/>
</dbReference>
<evidence type="ECO:0000256" key="1">
    <source>
        <dbReference type="ARBA" id="ARBA00004196"/>
    </source>
</evidence>
<dbReference type="InterPro" id="IPR058792">
    <property type="entry name" value="Beta-barrel_RND_2"/>
</dbReference>
<dbReference type="Gene3D" id="2.40.420.20">
    <property type="match status" value="1"/>
</dbReference>
<evidence type="ECO:0000259" key="6">
    <source>
        <dbReference type="Pfam" id="PF25917"/>
    </source>
</evidence>
<keyword evidence="5" id="KW-0472">Membrane</keyword>
<name>A0ABT9A057_9SPHN</name>
<dbReference type="Proteomes" id="UP001176468">
    <property type="component" value="Unassembled WGS sequence"/>
</dbReference>
<dbReference type="Pfam" id="PF25954">
    <property type="entry name" value="Beta-barrel_RND_2"/>
    <property type="match status" value="1"/>
</dbReference>
<dbReference type="RefSeq" id="WP_304561658.1">
    <property type="nucleotide sequence ID" value="NZ_JAUQSZ010000008.1"/>
</dbReference>
<sequence length="383" mass="39618">MPDGTNPDREGRSLKRVGVIGGVVAIAIVATGIAARSHSQSQLTTWTKDQAVPTVTVIHAKPAAATGALTLPAQLDALQSAPIYARSSGYIRKWFVDIGDDVKPGQLLALIDAPEVDQQLAAARADLQTARANENLAATTAARWETMLAKDAVSKQETDEKKGDLAAKAAVSNAARANVSRLQYQLGYTRLTAPFAGVVTTRSTNVGALVTAGNAAATPLFTVSDISRIRIFVRVPQAYSAQVHPGMTVGLALPEYPGRKFTAEMVRSADAVDVTSGTVLVQLQAANGDRALKPGAFAQATFPISAAGGGAVELPASAMIIGAGGTQVAVLGSDGRVQLKTVTIGHDLGETVQISAGLSAKDNVIDNPPDSLQSGDKVQVRRG</sequence>
<dbReference type="Pfam" id="PF25967">
    <property type="entry name" value="RND-MFP_C"/>
    <property type="match status" value="1"/>
</dbReference>
<dbReference type="Gene3D" id="2.40.30.170">
    <property type="match status" value="1"/>
</dbReference>
<dbReference type="EMBL" id="JAUQSZ010000008">
    <property type="protein sequence ID" value="MDO7843204.1"/>
    <property type="molecule type" value="Genomic_DNA"/>
</dbReference>
<dbReference type="NCBIfam" id="TIGR01730">
    <property type="entry name" value="RND_mfp"/>
    <property type="match status" value="1"/>
</dbReference>
<keyword evidence="5" id="KW-0812">Transmembrane</keyword>
<proteinExistence type="inferred from homology"/>
<evidence type="ECO:0000256" key="2">
    <source>
        <dbReference type="ARBA" id="ARBA00009477"/>
    </source>
</evidence>
<organism evidence="9 10">
    <name type="scientific">Sphingomonas immobilis</name>
    <dbReference type="NCBI Taxonomy" id="3063997"/>
    <lineage>
        <taxon>Bacteria</taxon>
        <taxon>Pseudomonadati</taxon>
        <taxon>Pseudomonadota</taxon>
        <taxon>Alphaproteobacteria</taxon>
        <taxon>Sphingomonadales</taxon>
        <taxon>Sphingomonadaceae</taxon>
        <taxon>Sphingomonas</taxon>
    </lineage>
</organism>
<evidence type="ECO:0000256" key="4">
    <source>
        <dbReference type="SAM" id="MobiDB-lite"/>
    </source>
</evidence>
<feature type="transmembrane region" description="Helical" evidence="5">
    <location>
        <begin position="17"/>
        <end position="35"/>
    </location>
</feature>
<feature type="domain" description="Multidrug resistance protein MdtA-like barrel-sandwich hybrid" evidence="6">
    <location>
        <begin position="81"/>
        <end position="217"/>
    </location>
</feature>
<evidence type="ECO:0000313" key="10">
    <source>
        <dbReference type="Proteomes" id="UP001176468"/>
    </source>
</evidence>
<feature type="region of interest" description="Disordered" evidence="4">
    <location>
        <begin position="360"/>
        <end position="383"/>
    </location>
</feature>
<dbReference type="Gene3D" id="1.10.287.470">
    <property type="entry name" value="Helix hairpin bin"/>
    <property type="match status" value="1"/>
</dbReference>
<evidence type="ECO:0000313" key="9">
    <source>
        <dbReference type="EMBL" id="MDO7843204.1"/>
    </source>
</evidence>